<feature type="chain" id="PRO_5012450736" evidence="1">
    <location>
        <begin position="27"/>
        <end position="360"/>
    </location>
</feature>
<dbReference type="Pfam" id="PF09423">
    <property type="entry name" value="PhoD"/>
    <property type="match status" value="1"/>
</dbReference>
<feature type="signal peptide" evidence="1">
    <location>
        <begin position="1"/>
        <end position="26"/>
    </location>
</feature>
<protein>
    <submittedName>
        <fullName evidence="3">Alkaline phosphatase</fullName>
    </submittedName>
</protein>
<dbReference type="CDD" id="cd07389">
    <property type="entry name" value="MPP_PhoD"/>
    <property type="match status" value="1"/>
</dbReference>
<dbReference type="SUPFAM" id="SSF56300">
    <property type="entry name" value="Metallo-dependent phosphatases"/>
    <property type="match status" value="1"/>
</dbReference>
<feature type="domain" description="PhoD-like phosphatase metallophosphatase" evidence="2">
    <location>
        <begin position="51"/>
        <end position="303"/>
    </location>
</feature>
<keyword evidence="4" id="KW-1185">Reference proteome</keyword>
<name>A0A2A8D0T5_9BACT</name>
<reference evidence="3 4" key="1">
    <citation type="submission" date="2017-10" db="EMBL/GenBank/DDBJ databases">
        <title>Draft genome of Longibacter Salinarum.</title>
        <authorList>
            <person name="Goh K.M."/>
            <person name="Shamsir M.S."/>
            <person name="Lim S.W."/>
        </authorList>
    </citation>
    <scope>NUCLEOTIDE SEQUENCE [LARGE SCALE GENOMIC DNA]</scope>
    <source>
        <strain evidence="3 4">KCTC 52045</strain>
    </source>
</reference>
<dbReference type="EMBL" id="PDEQ01000002">
    <property type="protein sequence ID" value="PEN14258.1"/>
    <property type="molecule type" value="Genomic_DNA"/>
</dbReference>
<dbReference type="InterPro" id="IPR029052">
    <property type="entry name" value="Metallo-depent_PP-like"/>
</dbReference>
<evidence type="ECO:0000313" key="4">
    <source>
        <dbReference type="Proteomes" id="UP000220102"/>
    </source>
</evidence>
<accession>A0A2A8D0T5</accession>
<proteinExistence type="predicted"/>
<dbReference type="AlphaFoldDB" id="A0A2A8D0T5"/>
<dbReference type="PANTHER" id="PTHR33987">
    <property type="entry name" value="CALCINEURIN-LIKE METALLO-PHOSPHOESTERASE SUPERFAMILY PROTEIN"/>
    <property type="match status" value="1"/>
</dbReference>
<comment type="caution">
    <text evidence="3">The sequence shown here is derived from an EMBL/GenBank/DDBJ whole genome shotgun (WGS) entry which is preliminary data.</text>
</comment>
<dbReference type="InterPro" id="IPR038607">
    <property type="entry name" value="PhoD-like_sf"/>
</dbReference>
<evidence type="ECO:0000259" key="2">
    <source>
        <dbReference type="Pfam" id="PF09423"/>
    </source>
</evidence>
<dbReference type="InterPro" id="IPR018946">
    <property type="entry name" value="PhoD-like_MPP"/>
</dbReference>
<dbReference type="OrthoDB" id="9763616at2"/>
<evidence type="ECO:0000313" key="3">
    <source>
        <dbReference type="EMBL" id="PEN14258.1"/>
    </source>
</evidence>
<gene>
    <name evidence="3" type="ORF">CRI94_04260</name>
</gene>
<organism evidence="3 4">
    <name type="scientific">Longibacter salinarum</name>
    <dbReference type="NCBI Taxonomy" id="1850348"/>
    <lineage>
        <taxon>Bacteria</taxon>
        <taxon>Pseudomonadati</taxon>
        <taxon>Rhodothermota</taxon>
        <taxon>Rhodothermia</taxon>
        <taxon>Rhodothermales</taxon>
        <taxon>Salisaetaceae</taxon>
        <taxon>Longibacter</taxon>
    </lineage>
</organism>
<dbReference type="PANTHER" id="PTHR33987:SF1">
    <property type="entry name" value="CALCINEURIN-LIKE METALLO-PHOSPHOESTERASE SUPERFAMILY PROTEIN"/>
    <property type="match status" value="1"/>
</dbReference>
<dbReference type="Gene3D" id="3.60.21.70">
    <property type="entry name" value="PhoD-like phosphatase"/>
    <property type="match status" value="1"/>
</dbReference>
<evidence type="ECO:0000256" key="1">
    <source>
        <dbReference type="SAM" id="SignalP"/>
    </source>
</evidence>
<sequence length="360" mass="40640">MASSHICRLRLLAMAVLVAWPLGCQAPESPQTHRTTTSSSDSVITRIAFGSCNNQRLKQPLWSPIGESSPDLWIWMGDNIYADTENMAKMEAEYDHQKSQPGYEALREKAHVLGTWDDHDYGVNDGDRTYAKRDSSQQLFLDFLGVSADSPRRDRKGVYSSHTFGPPGKQVKIVLLDTRFHRDPLTKLDTPSRLYAPDSSARLLGEEQWRWLEQELRESEARVNLIGTSIQAIGTEHRWEKWADVPAERDRLFRTIRESGASGVILLSGDRHRGELSRHDTAIGYPLYELTSSGLTHTTPAPGEVNKHRVGDLVEVLHYGRIDLSFEAPDPHVLLELRGRKDTLLLRERVSLSSLKPALN</sequence>
<dbReference type="Proteomes" id="UP000220102">
    <property type="component" value="Unassembled WGS sequence"/>
</dbReference>
<keyword evidence="1" id="KW-0732">Signal</keyword>
<dbReference type="RefSeq" id="WP_098074438.1">
    <property type="nucleotide sequence ID" value="NZ_PDEQ01000002.1"/>
</dbReference>